<evidence type="ECO:0000313" key="1">
    <source>
        <dbReference type="EMBL" id="KYC66948.1"/>
    </source>
</evidence>
<gene>
    <name evidence="1" type="ORF">B4098_2285</name>
</gene>
<proteinExistence type="predicted"/>
<accession>A0A150KCS3</accession>
<name>A0A150KCS3_HEYCO</name>
<protein>
    <submittedName>
        <fullName evidence="1">Uncharacterized protein</fullName>
    </submittedName>
</protein>
<evidence type="ECO:0000313" key="2">
    <source>
        <dbReference type="Proteomes" id="UP000075288"/>
    </source>
</evidence>
<organism evidence="1 2">
    <name type="scientific">Heyndrickxia coagulans</name>
    <name type="common">Weizmannia coagulans</name>
    <dbReference type="NCBI Taxonomy" id="1398"/>
    <lineage>
        <taxon>Bacteria</taxon>
        <taxon>Bacillati</taxon>
        <taxon>Bacillota</taxon>
        <taxon>Bacilli</taxon>
        <taxon>Bacillales</taxon>
        <taxon>Bacillaceae</taxon>
        <taxon>Heyndrickxia</taxon>
    </lineage>
</organism>
<dbReference type="AlphaFoldDB" id="A0A150KCS3"/>
<dbReference type="EMBL" id="LQYG01000003">
    <property type="protein sequence ID" value="KYC66948.1"/>
    <property type="molecule type" value="Genomic_DNA"/>
</dbReference>
<sequence length="43" mass="5104">MERHPAHLQEVPKHGFCWNGFKLKKMKDISGERSPWFCPSYSL</sequence>
<reference evidence="1 2" key="1">
    <citation type="submission" date="2016-01" db="EMBL/GenBank/DDBJ databases">
        <title>Genome Sequences of Twelve Sporeforming Bacillus Species Isolated from Foods.</title>
        <authorList>
            <person name="Berendsen E.M."/>
            <person name="Wells-Bennik M.H."/>
            <person name="Krawcyk A.O."/>
            <person name="De Jong A."/>
            <person name="Holsappel S."/>
            <person name="Eijlander R.T."/>
            <person name="Kuipers O.P."/>
        </authorList>
    </citation>
    <scope>NUCLEOTIDE SEQUENCE [LARGE SCALE GENOMIC DNA]</scope>
    <source>
        <strain evidence="1 2">B4098</strain>
    </source>
</reference>
<comment type="caution">
    <text evidence="1">The sequence shown here is derived from an EMBL/GenBank/DDBJ whole genome shotgun (WGS) entry which is preliminary data.</text>
</comment>
<dbReference type="PATRIC" id="fig|1398.26.peg.2992"/>
<dbReference type="Proteomes" id="UP000075288">
    <property type="component" value="Unassembled WGS sequence"/>
</dbReference>